<dbReference type="InterPro" id="IPR026856">
    <property type="entry name" value="Sialidase_fam"/>
</dbReference>
<dbReference type="PANTHER" id="PTHR10628">
    <property type="entry name" value="SIALIDASE"/>
    <property type="match status" value="1"/>
</dbReference>
<accession>A0ABV7JFF4</accession>
<reference evidence="6" key="1">
    <citation type="journal article" date="2019" name="Int. J. Syst. Evol. Microbiol.">
        <title>The Global Catalogue of Microorganisms (GCM) 10K type strain sequencing project: providing services to taxonomists for standard genome sequencing and annotation.</title>
        <authorList>
            <consortium name="The Broad Institute Genomics Platform"/>
            <consortium name="The Broad Institute Genome Sequencing Center for Infectious Disease"/>
            <person name="Wu L."/>
            <person name="Ma J."/>
        </authorList>
    </citation>
    <scope>NUCLEOTIDE SEQUENCE [LARGE SCALE GENOMIC DNA]</scope>
    <source>
        <strain evidence="6">KCTC 52416</strain>
    </source>
</reference>
<dbReference type="EC" id="3.2.1.18" evidence="3"/>
<dbReference type="SUPFAM" id="SSF50939">
    <property type="entry name" value="Sialidases"/>
    <property type="match status" value="1"/>
</dbReference>
<gene>
    <name evidence="5" type="ORF">ACFOET_04180</name>
</gene>
<evidence type="ECO:0000256" key="1">
    <source>
        <dbReference type="ARBA" id="ARBA00000427"/>
    </source>
</evidence>
<dbReference type="PANTHER" id="PTHR10628:SF30">
    <property type="entry name" value="EXO-ALPHA-SIALIDASE"/>
    <property type="match status" value="1"/>
</dbReference>
<proteinExistence type="inferred from homology"/>
<organism evidence="5 6">
    <name type="scientific">Parapedobacter deserti</name>
    <dbReference type="NCBI Taxonomy" id="1912957"/>
    <lineage>
        <taxon>Bacteria</taxon>
        <taxon>Pseudomonadati</taxon>
        <taxon>Bacteroidota</taxon>
        <taxon>Sphingobacteriia</taxon>
        <taxon>Sphingobacteriales</taxon>
        <taxon>Sphingobacteriaceae</taxon>
        <taxon>Parapedobacter</taxon>
    </lineage>
</organism>
<name>A0ABV7JFF4_9SPHI</name>
<keyword evidence="6" id="KW-1185">Reference proteome</keyword>
<feature type="domain" description="Sialidase" evidence="4">
    <location>
        <begin position="42"/>
        <end position="326"/>
    </location>
</feature>
<evidence type="ECO:0000256" key="2">
    <source>
        <dbReference type="ARBA" id="ARBA00009348"/>
    </source>
</evidence>
<dbReference type="Gene3D" id="2.120.10.10">
    <property type="match status" value="1"/>
</dbReference>
<evidence type="ECO:0000259" key="4">
    <source>
        <dbReference type="Pfam" id="PF13088"/>
    </source>
</evidence>
<evidence type="ECO:0000256" key="3">
    <source>
        <dbReference type="ARBA" id="ARBA00012733"/>
    </source>
</evidence>
<dbReference type="Pfam" id="PF13088">
    <property type="entry name" value="BNR_2"/>
    <property type="match status" value="1"/>
</dbReference>
<dbReference type="CDD" id="cd15482">
    <property type="entry name" value="Sialidase_non-viral"/>
    <property type="match status" value="1"/>
</dbReference>
<comment type="catalytic activity">
    <reaction evidence="1">
        <text>Hydrolysis of alpha-(2-&gt;3)-, alpha-(2-&gt;6)-, alpha-(2-&gt;8)- glycosidic linkages of terminal sialic acid residues in oligosaccharides, glycoproteins, glycolipids, colominic acid and synthetic substrates.</text>
        <dbReference type="EC" id="3.2.1.18"/>
    </reaction>
</comment>
<dbReference type="InterPro" id="IPR011040">
    <property type="entry name" value="Sialidase"/>
</dbReference>
<protein>
    <recommendedName>
        <fullName evidence="3">exo-alpha-sialidase</fullName>
        <ecNumber evidence="3">3.2.1.18</ecNumber>
    </recommendedName>
</protein>
<comment type="similarity">
    <text evidence="2">Belongs to the glycosyl hydrolase 33 family.</text>
</comment>
<sequence length="361" mass="39718">MPQKRDISAPILQKQVLWENGENGIAAYFVYGLLVTEKGNVLVASEGRIHDGTDDGAHHIVVRRSTDMAKSFSDSEIVVESVAGQSWANPTLMQDRNTGAVFLFYALNSNNSHSRVFFIRSDDDGASWLPPTEVTELFADNPHGWTFHLPGPGHGIQTTGGRLLVPIWHRKRISHAPLARAYGVNCIFSDDGGITWKVGGDTPVGELNESQLVEREDGSLLLIGRTYSMENSSWQAKVYSTDGGETWSSELEYDHGLTGRVCDIGLIRKSFQPNVILVSQPSDVKRRAELIIRMSADDGRSWPIQRILQTGPSTYSDLAVLPDGTVLCLYGHGQGDLKNMPAAVSLARFNTAWLTEESKAH</sequence>
<evidence type="ECO:0000313" key="5">
    <source>
        <dbReference type="EMBL" id="MFC3196805.1"/>
    </source>
</evidence>
<dbReference type="Proteomes" id="UP001595526">
    <property type="component" value="Unassembled WGS sequence"/>
</dbReference>
<evidence type="ECO:0000313" key="6">
    <source>
        <dbReference type="Proteomes" id="UP001595526"/>
    </source>
</evidence>
<dbReference type="InterPro" id="IPR036278">
    <property type="entry name" value="Sialidase_sf"/>
</dbReference>
<dbReference type="EMBL" id="JBHRTA010000009">
    <property type="protein sequence ID" value="MFC3196805.1"/>
    <property type="molecule type" value="Genomic_DNA"/>
</dbReference>
<comment type="caution">
    <text evidence="5">The sequence shown here is derived from an EMBL/GenBank/DDBJ whole genome shotgun (WGS) entry which is preliminary data.</text>
</comment>